<protein>
    <submittedName>
        <fullName evidence="4">S-layer homology domain-containing protein</fullName>
    </submittedName>
</protein>
<evidence type="ECO:0000256" key="2">
    <source>
        <dbReference type="SAM" id="SignalP"/>
    </source>
</evidence>
<dbReference type="PANTHER" id="PTHR43308">
    <property type="entry name" value="OUTER MEMBRANE PROTEIN ALPHA-RELATED"/>
    <property type="match status" value="1"/>
</dbReference>
<dbReference type="Proteomes" id="UP000322976">
    <property type="component" value="Unassembled WGS sequence"/>
</dbReference>
<comment type="caution">
    <text evidence="4">The sequence shown here is derived from an EMBL/GenBank/DDBJ whole genome shotgun (WGS) entry which is preliminary data.</text>
</comment>
<dbReference type="InterPro" id="IPR013783">
    <property type="entry name" value="Ig-like_fold"/>
</dbReference>
<evidence type="ECO:0000256" key="1">
    <source>
        <dbReference type="ARBA" id="ARBA00022737"/>
    </source>
</evidence>
<evidence type="ECO:0000313" key="4">
    <source>
        <dbReference type="EMBL" id="TZE82467.1"/>
    </source>
</evidence>
<feature type="chain" id="PRO_5023082116" evidence="2">
    <location>
        <begin position="27"/>
        <end position="947"/>
    </location>
</feature>
<organism evidence="4 5">
    <name type="scientific">Calorimonas adulescens</name>
    <dbReference type="NCBI Taxonomy" id="2606906"/>
    <lineage>
        <taxon>Bacteria</taxon>
        <taxon>Bacillati</taxon>
        <taxon>Bacillota</taxon>
        <taxon>Clostridia</taxon>
        <taxon>Thermoanaerobacterales</taxon>
        <taxon>Thermoanaerobacteraceae</taxon>
        <taxon>Calorimonas</taxon>
    </lineage>
</organism>
<feature type="domain" description="SLH" evidence="3">
    <location>
        <begin position="95"/>
        <end position="158"/>
    </location>
</feature>
<keyword evidence="1" id="KW-0677">Repeat</keyword>
<dbReference type="PROSITE" id="PS51272">
    <property type="entry name" value="SLH"/>
    <property type="match status" value="2"/>
</dbReference>
<feature type="signal peptide" evidence="2">
    <location>
        <begin position="1"/>
        <end position="26"/>
    </location>
</feature>
<dbReference type="Gene3D" id="2.60.40.10">
    <property type="entry name" value="Immunoglobulins"/>
    <property type="match status" value="1"/>
</dbReference>
<dbReference type="Pfam" id="PF00395">
    <property type="entry name" value="SLH"/>
    <property type="match status" value="2"/>
</dbReference>
<evidence type="ECO:0000313" key="5">
    <source>
        <dbReference type="Proteomes" id="UP000322976"/>
    </source>
</evidence>
<name>A0A5D8QDL9_9THEO</name>
<reference evidence="4 5" key="1">
    <citation type="submission" date="2019-08" db="EMBL/GenBank/DDBJ databases">
        <title>Calorimonas adulescens gen. nov., sp. nov., an anaerobic thermophilic bacterium from Sakhalin hot spring.</title>
        <authorList>
            <person name="Khomyakova M.A."/>
            <person name="Merkel A.Y."/>
            <person name="Novikov A."/>
            <person name="Bonch-Osmolovskaya E.A."/>
            <person name="Slobodkin A.I."/>
        </authorList>
    </citation>
    <scope>NUCLEOTIDE SEQUENCE [LARGE SCALE GENOMIC DNA]</scope>
    <source>
        <strain evidence="4 5">A05MB</strain>
    </source>
</reference>
<keyword evidence="2" id="KW-0732">Signal</keyword>
<dbReference type="PANTHER" id="PTHR43308:SF5">
    <property type="entry name" value="S-LAYER PROTEIN _ PEPTIDOGLYCAN ENDO-BETA-N-ACETYLGLUCOSAMINIDASE"/>
    <property type="match status" value="1"/>
</dbReference>
<gene>
    <name evidence="4" type="ORF">FWJ32_05530</name>
</gene>
<dbReference type="InterPro" id="IPR001119">
    <property type="entry name" value="SLH_dom"/>
</dbReference>
<feature type="domain" description="SLH" evidence="3">
    <location>
        <begin position="30"/>
        <end position="93"/>
    </location>
</feature>
<keyword evidence="5" id="KW-1185">Reference proteome</keyword>
<evidence type="ECO:0000259" key="3">
    <source>
        <dbReference type="PROSITE" id="PS51272"/>
    </source>
</evidence>
<proteinExistence type="predicted"/>
<dbReference type="AlphaFoldDB" id="A0A5D8QDL9"/>
<dbReference type="InterPro" id="IPR051465">
    <property type="entry name" value="Cell_Envelope_Struct_Comp"/>
</dbReference>
<dbReference type="RefSeq" id="WP_149544979.1">
    <property type="nucleotide sequence ID" value="NZ_VTPS01000006.1"/>
</dbReference>
<sequence length="947" mass="102595">MHNLKKVVAVIAVLAMVLGTMVTGFAATVTPAKVGSDVAGTDYETAATELAALGIMTGYPDGTFKPGNQITRAEFATLVVRALGLESAAKLTTAKPAFSDVNADYQWAWGYITVATENGIIKGYPDGTFGPAKPVTYAEAVAMLVRALGYEPAVTGTWPVGYLSKGSELGITDDVKVSADGYANRGDVAVMLDNALDIDMMEQTGYGTDISYEVKEGKTLLSDKLKVDEYEDYVVTATPKVDSSLDDDEIKMVDENGKNEDTYTVAAGINPDDLLGLKVTAWEKDDKIVYVKYDTAQVKTDVVGEDATEDSVYLYVADDTYDFAKDAVVYINNDSADPEDLKTGMYGRFIFEDGDVRFADVYELTQTNMVVTAVNKDDKTIDYIDSDGSKSTLDLTNADEGYKIFLDGKTIDLSDVKADDVISYADINGDWYYLFVTRNAVEGKLTKVKDTTFYVDGTGYSTSAGDGLNGVTVYTLNNGDDYYDYDGTDATIFDDAVGEDVKILLDNVGEVAFLTTDVKVTSDEIYGVLEAVNTFADEVKIYANGEKKTYDFDGDVYYVDGDTTGDLDNIPSISGADDYIPVMFKTDKDGVITELYLLDVPEVADAVGVKLTPNDGLNSFDDDEDTIMTDDKKVYYVESDTVILDSLDDPDTVVWDDIKSQNPGDAEAMIYVDSRNRVKFMIFTDGYDTIASDTYYGVVLDYYYDGDWKIDVDEYDTGKVTYEVDKNTNLKKGVMIKYTVDSDKKAHPTIVASRNVAKAGLDINGTVASRDGAYLTVGDTTYKFNSSSVVYEVKLNDDGSYDSLVASSYTKILKGYTVYGVLDENNVIAALLYMKPVTTKDTEKPVISDISVDGKDVASDNTVTIVKGSAGDTMPVKVKITDNVGVTSVTIGSGTVSGPDSDGFYTATLSKPSTEGTYYITITAKDAAGNTQTVKVTVTVVATNPEL</sequence>
<dbReference type="EMBL" id="VTPS01000006">
    <property type="protein sequence ID" value="TZE82467.1"/>
    <property type="molecule type" value="Genomic_DNA"/>
</dbReference>
<accession>A0A5D8QDL9</accession>